<dbReference type="Proteomes" id="UP000054477">
    <property type="component" value="Unassembled WGS sequence"/>
</dbReference>
<organism evidence="1 2">
    <name type="scientific">Laccaria amethystina LaAM-08-1</name>
    <dbReference type="NCBI Taxonomy" id="1095629"/>
    <lineage>
        <taxon>Eukaryota</taxon>
        <taxon>Fungi</taxon>
        <taxon>Dikarya</taxon>
        <taxon>Basidiomycota</taxon>
        <taxon>Agaricomycotina</taxon>
        <taxon>Agaricomycetes</taxon>
        <taxon>Agaricomycetidae</taxon>
        <taxon>Agaricales</taxon>
        <taxon>Agaricineae</taxon>
        <taxon>Hydnangiaceae</taxon>
        <taxon>Laccaria</taxon>
    </lineage>
</organism>
<protein>
    <submittedName>
        <fullName evidence="1">Uncharacterized protein</fullName>
    </submittedName>
</protein>
<evidence type="ECO:0000313" key="2">
    <source>
        <dbReference type="Proteomes" id="UP000054477"/>
    </source>
</evidence>
<accession>A0A0C9XPU3</accession>
<proteinExistence type="predicted"/>
<dbReference type="EMBL" id="KN838578">
    <property type="protein sequence ID" value="KIK03599.1"/>
    <property type="molecule type" value="Genomic_DNA"/>
</dbReference>
<dbReference type="AlphaFoldDB" id="A0A0C9XPU3"/>
<reference evidence="2" key="2">
    <citation type="submission" date="2015-01" db="EMBL/GenBank/DDBJ databases">
        <title>Evolutionary Origins and Diversification of the Mycorrhizal Mutualists.</title>
        <authorList>
            <consortium name="DOE Joint Genome Institute"/>
            <consortium name="Mycorrhizal Genomics Consortium"/>
            <person name="Kohler A."/>
            <person name="Kuo A."/>
            <person name="Nagy L.G."/>
            <person name="Floudas D."/>
            <person name="Copeland A."/>
            <person name="Barry K.W."/>
            <person name="Cichocki N."/>
            <person name="Veneault-Fourrey C."/>
            <person name="LaButti K."/>
            <person name="Lindquist E.A."/>
            <person name="Lipzen A."/>
            <person name="Lundell T."/>
            <person name="Morin E."/>
            <person name="Murat C."/>
            <person name="Riley R."/>
            <person name="Ohm R."/>
            <person name="Sun H."/>
            <person name="Tunlid A."/>
            <person name="Henrissat B."/>
            <person name="Grigoriev I.V."/>
            <person name="Hibbett D.S."/>
            <person name="Martin F."/>
        </authorList>
    </citation>
    <scope>NUCLEOTIDE SEQUENCE [LARGE SCALE GENOMIC DNA]</scope>
    <source>
        <strain evidence="2">LaAM-08-1</strain>
    </source>
</reference>
<name>A0A0C9XPU3_9AGAR</name>
<keyword evidence="2" id="KW-1185">Reference proteome</keyword>
<reference evidence="1 2" key="1">
    <citation type="submission" date="2014-04" db="EMBL/GenBank/DDBJ databases">
        <authorList>
            <consortium name="DOE Joint Genome Institute"/>
            <person name="Kuo A."/>
            <person name="Kohler A."/>
            <person name="Nagy L.G."/>
            <person name="Floudas D."/>
            <person name="Copeland A."/>
            <person name="Barry K.W."/>
            <person name="Cichocki N."/>
            <person name="Veneault-Fourrey C."/>
            <person name="LaButti K."/>
            <person name="Lindquist E.A."/>
            <person name="Lipzen A."/>
            <person name="Lundell T."/>
            <person name="Morin E."/>
            <person name="Murat C."/>
            <person name="Sun H."/>
            <person name="Tunlid A."/>
            <person name="Henrissat B."/>
            <person name="Grigoriev I.V."/>
            <person name="Hibbett D.S."/>
            <person name="Martin F."/>
            <person name="Nordberg H.P."/>
            <person name="Cantor M.N."/>
            <person name="Hua S.X."/>
        </authorList>
    </citation>
    <scope>NUCLEOTIDE SEQUENCE [LARGE SCALE GENOMIC DNA]</scope>
    <source>
        <strain evidence="1 2">LaAM-08-1</strain>
    </source>
</reference>
<evidence type="ECO:0000313" key="1">
    <source>
        <dbReference type="EMBL" id="KIK03599.1"/>
    </source>
</evidence>
<dbReference type="HOGENOM" id="CLU_3087602_0_0_1"/>
<gene>
    <name evidence="1" type="ORF">K443DRAFT_676606</name>
</gene>
<sequence length="52" mass="5882">MKPVRPQIPLISVAFRRKRSYRSFLLSKAIESVYAPKLVSIVGPIAVTVELR</sequence>